<dbReference type="EMBL" id="UINC01205602">
    <property type="protein sequence ID" value="SVE26848.1"/>
    <property type="molecule type" value="Genomic_DNA"/>
</dbReference>
<protein>
    <submittedName>
        <fullName evidence="1">Uncharacterized protein</fullName>
    </submittedName>
</protein>
<name>A0A383C5G1_9ZZZZ</name>
<reference evidence="1" key="1">
    <citation type="submission" date="2018-05" db="EMBL/GenBank/DDBJ databases">
        <authorList>
            <person name="Lanie J.A."/>
            <person name="Ng W.-L."/>
            <person name="Kazmierczak K.M."/>
            <person name="Andrzejewski T.M."/>
            <person name="Davidsen T.M."/>
            <person name="Wayne K.J."/>
            <person name="Tettelin H."/>
            <person name="Glass J.I."/>
            <person name="Rusch D."/>
            <person name="Podicherti R."/>
            <person name="Tsui H.-C.T."/>
            <person name="Winkler M.E."/>
        </authorList>
    </citation>
    <scope>NUCLEOTIDE SEQUENCE</scope>
</reference>
<sequence>MQIQSKKCFKGKRGTVKKFIYTILLSVIFIDYGHGASLIEVYEEALVNDPFIKEALANKEAVIEVKPQARSFILPQLTSSA</sequence>
<accession>A0A383C5G1</accession>
<dbReference type="AlphaFoldDB" id="A0A383C5G1"/>
<evidence type="ECO:0000313" key="1">
    <source>
        <dbReference type="EMBL" id="SVE26848.1"/>
    </source>
</evidence>
<organism evidence="1">
    <name type="scientific">marine metagenome</name>
    <dbReference type="NCBI Taxonomy" id="408172"/>
    <lineage>
        <taxon>unclassified sequences</taxon>
        <taxon>metagenomes</taxon>
        <taxon>ecological metagenomes</taxon>
    </lineage>
</organism>
<gene>
    <name evidence="1" type="ORF">METZ01_LOCUS479702</name>
</gene>
<feature type="non-terminal residue" evidence="1">
    <location>
        <position position="81"/>
    </location>
</feature>
<dbReference type="SUPFAM" id="SSF56954">
    <property type="entry name" value="Outer membrane efflux proteins (OEP)"/>
    <property type="match status" value="1"/>
</dbReference>
<proteinExistence type="predicted"/>